<dbReference type="InterPro" id="IPR036028">
    <property type="entry name" value="SH3-like_dom_sf"/>
</dbReference>
<dbReference type="PROSITE" id="PS50195">
    <property type="entry name" value="PX"/>
    <property type="match status" value="1"/>
</dbReference>
<dbReference type="SUPFAM" id="SSF50044">
    <property type="entry name" value="SH3-domain"/>
    <property type="match status" value="2"/>
</dbReference>
<comment type="caution">
    <text evidence="6">The sequence shown here is derived from an EMBL/GenBank/DDBJ whole genome shotgun (WGS) entry which is preliminary data.</text>
</comment>
<keyword evidence="2" id="KW-0677">Repeat</keyword>
<sequence length="309" mass="35502">MNTNYRQIIDINVNSVEKRYFPTKHYVYGVLVTWPDSTESKVFRKYSHFCDLKRELDKSIAKELCDFLPEPSEKKYLGRFEKFSQAITRKEYIINFCKTILMDHQAHLCCSEIISAFFEPKGQDLRSVVQISLPIKTQEYVCSHDFKGETESELSVFRNQKVAVHQKNLNGWWFVSSCYGQGYVPQAVLKCCCEVGDDQEIILAGFDEFCEVLRDYKGIKLDEIDLKKGEFVRVKVKRLSGWWTIENNGRTGIAPAVCLINLVRKNSISSSESLNGSAKSEFSTINSMISQSQLLENESGLNDILITKF</sequence>
<evidence type="ECO:0000259" key="5">
    <source>
        <dbReference type="PROSITE" id="PS50195"/>
    </source>
</evidence>
<dbReference type="PANTHER" id="PTHR15706">
    <property type="entry name" value="SH3 MULTIPLE DOMAIN"/>
    <property type="match status" value="1"/>
</dbReference>
<feature type="domain" description="PX" evidence="5">
    <location>
        <begin position="6"/>
        <end position="125"/>
    </location>
</feature>
<dbReference type="Proteomes" id="UP000276133">
    <property type="component" value="Unassembled WGS sequence"/>
</dbReference>
<protein>
    <submittedName>
        <fullName evidence="6">SH3 and PX domain-containing 2A isoform X2</fullName>
    </submittedName>
</protein>
<dbReference type="GO" id="GO:0035091">
    <property type="term" value="F:phosphatidylinositol binding"/>
    <property type="evidence" value="ECO:0007669"/>
    <property type="project" value="InterPro"/>
</dbReference>
<dbReference type="InterPro" id="IPR036871">
    <property type="entry name" value="PX_dom_sf"/>
</dbReference>
<keyword evidence="7" id="KW-1185">Reference proteome</keyword>
<dbReference type="Pfam" id="PF00018">
    <property type="entry name" value="SH3_1"/>
    <property type="match status" value="1"/>
</dbReference>
<dbReference type="InterPro" id="IPR001683">
    <property type="entry name" value="PX_dom"/>
</dbReference>
<dbReference type="PANTHER" id="PTHR15706:SF2">
    <property type="entry name" value="SH3 AND PX DOMAIN-CONTAINING PROTEIN 2A"/>
    <property type="match status" value="1"/>
</dbReference>
<dbReference type="GO" id="GO:0005737">
    <property type="term" value="C:cytoplasm"/>
    <property type="evidence" value="ECO:0007669"/>
    <property type="project" value="TreeGrafter"/>
</dbReference>
<dbReference type="InterPro" id="IPR001452">
    <property type="entry name" value="SH3_domain"/>
</dbReference>
<dbReference type="SUPFAM" id="SSF64268">
    <property type="entry name" value="PX domain"/>
    <property type="match status" value="1"/>
</dbReference>
<feature type="domain" description="SH3" evidence="4">
    <location>
        <begin position="205"/>
        <end position="264"/>
    </location>
</feature>
<evidence type="ECO:0000256" key="3">
    <source>
        <dbReference type="PROSITE-ProRule" id="PRU00192"/>
    </source>
</evidence>
<feature type="domain" description="SH3" evidence="4">
    <location>
        <begin position="135"/>
        <end position="194"/>
    </location>
</feature>
<dbReference type="PROSITE" id="PS50002">
    <property type="entry name" value="SH3"/>
    <property type="match status" value="2"/>
</dbReference>
<reference evidence="6 7" key="1">
    <citation type="journal article" date="2018" name="Sci. Rep.">
        <title>Genomic signatures of local adaptation to the degree of environmental predictability in rotifers.</title>
        <authorList>
            <person name="Franch-Gras L."/>
            <person name="Hahn C."/>
            <person name="Garcia-Roger E.M."/>
            <person name="Carmona M.J."/>
            <person name="Serra M."/>
            <person name="Gomez A."/>
        </authorList>
    </citation>
    <scope>NUCLEOTIDE SEQUENCE [LARGE SCALE GENOMIC DNA]</scope>
    <source>
        <strain evidence="6">HYR1</strain>
    </source>
</reference>
<dbReference type="Pfam" id="PF14604">
    <property type="entry name" value="SH3_9"/>
    <property type="match status" value="1"/>
</dbReference>
<evidence type="ECO:0000256" key="2">
    <source>
        <dbReference type="ARBA" id="ARBA00022737"/>
    </source>
</evidence>
<dbReference type="Gene3D" id="3.30.1520.10">
    <property type="entry name" value="Phox-like domain"/>
    <property type="match status" value="1"/>
</dbReference>
<name>A0A3M7RD66_BRAPC</name>
<evidence type="ECO:0000313" key="6">
    <source>
        <dbReference type="EMBL" id="RNA21188.1"/>
    </source>
</evidence>
<keyword evidence="1 3" id="KW-0728">SH3 domain</keyword>
<dbReference type="AlphaFoldDB" id="A0A3M7RD66"/>
<dbReference type="Pfam" id="PF00787">
    <property type="entry name" value="PX"/>
    <property type="match status" value="1"/>
</dbReference>
<dbReference type="OrthoDB" id="10255964at2759"/>
<dbReference type="STRING" id="10195.A0A3M7RD66"/>
<evidence type="ECO:0000259" key="4">
    <source>
        <dbReference type="PROSITE" id="PS50002"/>
    </source>
</evidence>
<dbReference type="SMART" id="SM00326">
    <property type="entry name" value="SH3"/>
    <property type="match status" value="2"/>
</dbReference>
<dbReference type="Gene3D" id="2.30.30.40">
    <property type="entry name" value="SH3 Domains"/>
    <property type="match status" value="2"/>
</dbReference>
<dbReference type="GO" id="GO:0016176">
    <property type="term" value="F:superoxide-generating NADPH oxidase activator activity"/>
    <property type="evidence" value="ECO:0007669"/>
    <property type="project" value="TreeGrafter"/>
</dbReference>
<evidence type="ECO:0000313" key="7">
    <source>
        <dbReference type="Proteomes" id="UP000276133"/>
    </source>
</evidence>
<gene>
    <name evidence="6" type="ORF">BpHYR1_001255</name>
</gene>
<accession>A0A3M7RD66</accession>
<proteinExistence type="predicted"/>
<dbReference type="EMBL" id="REGN01003715">
    <property type="protein sequence ID" value="RNA21188.1"/>
    <property type="molecule type" value="Genomic_DNA"/>
</dbReference>
<dbReference type="InterPro" id="IPR051228">
    <property type="entry name" value="NADPH_Oxidase/PX-Domain"/>
</dbReference>
<evidence type="ECO:0000256" key="1">
    <source>
        <dbReference type="ARBA" id="ARBA00022443"/>
    </source>
</evidence>
<dbReference type="GO" id="GO:0042554">
    <property type="term" value="P:superoxide anion generation"/>
    <property type="evidence" value="ECO:0007669"/>
    <property type="project" value="TreeGrafter"/>
</dbReference>
<organism evidence="6 7">
    <name type="scientific">Brachionus plicatilis</name>
    <name type="common">Marine rotifer</name>
    <name type="synonym">Brachionus muelleri</name>
    <dbReference type="NCBI Taxonomy" id="10195"/>
    <lineage>
        <taxon>Eukaryota</taxon>
        <taxon>Metazoa</taxon>
        <taxon>Spiralia</taxon>
        <taxon>Gnathifera</taxon>
        <taxon>Rotifera</taxon>
        <taxon>Eurotatoria</taxon>
        <taxon>Monogononta</taxon>
        <taxon>Pseudotrocha</taxon>
        <taxon>Ploima</taxon>
        <taxon>Brachionidae</taxon>
        <taxon>Brachionus</taxon>
    </lineage>
</organism>